<organism evidence="1 2">
    <name type="scientific">Purpureocillium lilacinum</name>
    <name type="common">Paecilomyces lilacinus</name>
    <dbReference type="NCBI Taxonomy" id="33203"/>
    <lineage>
        <taxon>Eukaryota</taxon>
        <taxon>Fungi</taxon>
        <taxon>Dikarya</taxon>
        <taxon>Ascomycota</taxon>
        <taxon>Pezizomycotina</taxon>
        <taxon>Sordariomycetes</taxon>
        <taxon>Hypocreomycetidae</taxon>
        <taxon>Hypocreales</taxon>
        <taxon>Ophiocordycipitaceae</taxon>
        <taxon>Purpureocillium</taxon>
    </lineage>
</organism>
<proteinExistence type="predicted"/>
<reference evidence="1" key="1">
    <citation type="submission" date="2024-12" db="EMBL/GenBank/DDBJ databases">
        <title>Comparative genomics and development of molecular markers within Purpureocillium lilacinum and among Purpureocillium species.</title>
        <authorList>
            <person name="Yeh Z.-Y."/>
            <person name="Ni N.-T."/>
            <person name="Lo P.-H."/>
            <person name="Mushyakhwo K."/>
            <person name="Lin C.-F."/>
            <person name="Nai Y.-S."/>
        </authorList>
    </citation>
    <scope>NUCLEOTIDE SEQUENCE</scope>
    <source>
        <strain evidence="1">NCHU-NPUST-175</strain>
    </source>
</reference>
<sequence length="136" mass="15093">MSSSPNKVLSDKDVNAPMADHSNNQQETYAQQQQLSGGGDAKDVKSMEYHRQVFQNKMTEDKSDKYVSPSDNIMSPCTAKINALRNKHAAKSVQPHLATSSRYLSSTLPCASLSRKWLTRVRTQGQAQVALRPGER</sequence>
<protein>
    <submittedName>
        <fullName evidence="1">Uncharacterized protein</fullName>
    </submittedName>
</protein>
<evidence type="ECO:0000313" key="2">
    <source>
        <dbReference type="Proteomes" id="UP001638806"/>
    </source>
</evidence>
<accession>A0ACC4DMX4</accession>
<evidence type="ECO:0000313" key="1">
    <source>
        <dbReference type="EMBL" id="KAL3957348.1"/>
    </source>
</evidence>
<dbReference type="EMBL" id="JBGNUJ010000007">
    <property type="protein sequence ID" value="KAL3957348.1"/>
    <property type="molecule type" value="Genomic_DNA"/>
</dbReference>
<dbReference type="Proteomes" id="UP001638806">
    <property type="component" value="Unassembled WGS sequence"/>
</dbReference>
<gene>
    <name evidence="1" type="ORF">ACCO45_007926</name>
</gene>
<name>A0ACC4DMX4_PURLI</name>
<comment type="caution">
    <text evidence="1">The sequence shown here is derived from an EMBL/GenBank/DDBJ whole genome shotgun (WGS) entry which is preliminary data.</text>
</comment>
<keyword evidence="2" id="KW-1185">Reference proteome</keyword>